<dbReference type="AlphaFoldDB" id="A0A553NCU6"/>
<dbReference type="InterPro" id="IPR051857">
    <property type="entry name" value="Asn_synthetase_domain"/>
</dbReference>
<evidence type="ECO:0000313" key="5">
    <source>
        <dbReference type="EMBL" id="TRY63228.1"/>
    </source>
</evidence>
<keyword evidence="6" id="KW-1185">Reference proteome</keyword>
<proteinExistence type="predicted"/>
<organism evidence="5 6">
    <name type="scientific">Tigriopus californicus</name>
    <name type="common">Marine copepod</name>
    <dbReference type="NCBI Taxonomy" id="6832"/>
    <lineage>
        <taxon>Eukaryota</taxon>
        <taxon>Metazoa</taxon>
        <taxon>Ecdysozoa</taxon>
        <taxon>Arthropoda</taxon>
        <taxon>Crustacea</taxon>
        <taxon>Multicrustacea</taxon>
        <taxon>Hexanauplia</taxon>
        <taxon>Copepoda</taxon>
        <taxon>Harpacticoida</taxon>
        <taxon>Harpacticidae</taxon>
        <taxon>Tigriopus</taxon>
    </lineage>
</organism>
<dbReference type="GO" id="GO:0006529">
    <property type="term" value="P:asparagine biosynthetic process"/>
    <property type="evidence" value="ECO:0007669"/>
    <property type="project" value="UniProtKB-KW"/>
</dbReference>
<dbReference type="Proteomes" id="UP000318571">
    <property type="component" value="Chromosome 10"/>
</dbReference>
<dbReference type="OrthoDB" id="10252281at2759"/>
<evidence type="ECO:0000256" key="3">
    <source>
        <dbReference type="ARBA" id="ARBA00022962"/>
    </source>
</evidence>
<name>A0A553NCU6_TIGCA</name>
<comment type="caution">
    <text evidence="5">The sequence shown here is derived from an EMBL/GenBank/DDBJ whole genome shotgun (WGS) entry which is preliminary data.</text>
</comment>
<evidence type="ECO:0000313" key="6">
    <source>
        <dbReference type="Proteomes" id="UP000318571"/>
    </source>
</evidence>
<dbReference type="InterPro" id="IPR001962">
    <property type="entry name" value="Asn_synthase"/>
</dbReference>
<dbReference type="Pfam" id="PF13537">
    <property type="entry name" value="GATase_7"/>
    <property type="match status" value="1"/>
</dbReference>
<dbReference type="Gene3D" id="3.60.20.10">
    <property type="entry name" value="Glutamine Phosphoribosylpyrophosphate, subunit 1, domain 1"/>
    <property type="match status" value="1"/>
</dbReference>
<reference evidence="5 6" key="1">
    <citation type="journal article" date="2018" name="Nat. Ecol. Evol.">
        <title>Genomic signatures of mitonuclear coevolution across populations of Tigriopus californicus.</title>
        <authorList>
            <person name="Barreto F.S."/>
            <person name="Watson E.T."/>
            <person name="Lima T.G."/>
            <person name="Willett C.S."/>
            <person name="Edmands S."/>
            <person name="Li W."/>
            <person name="Burton R.S."/>
        </authorList>
    </citation>
    <scope>NUCLEOTIDE SEQUENCE [LARGE SCALE GENOMIC DNA]</scope>
    <source>
        <strain evidence="5 6">San Diego</strain>
    </source>
</reference>
<gene>
    <name evidence="5" type="ORF">TCAL_03884</name>
</gene>
<dbReference type="PANTHER" id="PTHR45937">
    <property type="entry name" value="ASPARAGINE SYNTHETASE DOMAIN-CONTAINING PROTEIN 1"/>
    <property type="match status" value="1"/>
</dbReference>
<keyword evidence="3" id="KW-0315">Glutamine amidotransferase</keyword>
<dbReference type="SUPFAM" id="SSF52402">
    <property type="entry name" value="Adenine nucleotide alpha hydrolases-like"/>
    <property type="match status" value="1"/>
</dbReference>
<dbReference type="GO" id="GO:0004066">
    <property type="term" value="F:asparagine synthase (glutamine-hydrolyzing) activity"/>
    <property type="evidence" value="ECO:0007669"/>
    <property type="project" value="InterPro"/>
</dbReference>
<keyword evidence="1" id="KW-0028">Amino-acid biosynthesis</keyword>
<evidence type="ECO:0000256" key="2">
    <source>
        <dbReference type="ARBA" id="ARBA00022888"/>
    </source>
</evidence>
<dbReference type="InterPro" id="IPR017932">
    <property type="entry name" value="GATase_2_dom"/>
</dbReference>
<dbReference type="Gene3D" id="3.40.50.620">
    <property type="entry name" value="HUPs"/>
    <property type="match status" value="1"/>
</dbReference>
<dbReference type="PROSITE" id="PS51278">
    <property type="entry name" value="GATASE_TYPE_2"/>
    <property type="match status" value="1"/>
</dbReference>
<keyword evidence="2" id="KW-0061">Asparagine biosynthesis</keyword>
<dbReference type="STRING" id="6832.A0A553NCU6"/>
<feature type="domain" description="Glutamine amidotransferase type-2" evidence="4">
    <location>
        <begin position="2"/>
        <end position="207"/>
    </location>
</feature>
<dbReference type="CDD" id="cd01991">
    <property type="entry name" value="Asn_synthase_B_C"/>
    <property type="match status" value="1"/>
</dbReference>
<evidence type="ECO:0000259" key="4">
    <source>
        <dbReference type="PROSITE" id="PS51278"/>
    </source>
</evidence>
<dbReference type="EMBL" id="VCGU01000458">
    <property type="protein sequence ID" value="TRY63228.1"/>
    <property type="molecule type" value="Genomic_DNA"/>
</dbReference>
<accession>A0A553NCU6</accession>
<dbReference type="OMA" id="HAKICIL"/>
<dbReference type="InterPro" id="IPR014729">
    <property type="entry name" value="Rossmann-like_a/b/a_fold"/>
</dbReference>
<sequence>MCGILCYTDHDQGQGGPTSNPTVNGPRLDLSGTQALLAHRGPDGQNAVKLACPHQPVVCHFYATLLWLRGRQPVLQPRLDPTRSHVWLWNGDVFGGLPPVPAHENDTQVILARLQASDKGNQIADEHVPDVLGQIQGPFAFVYWRVASGKIWFGRDPLGRHSLLMGRDPRRLFLSSVVDPSEVDAFELPALGIYQLDLAASLGQPASIQIHAWRPDAGATAAHLDARFVLAERTLTSTVSLTSVVSTHTPPGFLPADVDPGSPSVGPHVLAEYLRFYQTTYVEPLESHLSASIRIRAQAQPAQCHRCRQSQPRPSKCVCARVGVLFSGGLDSVLITALLCQVLPIEQSIDLMNVAFQKSDSPGQPGFLVPDRLTGLQALQELQELYPTRRFNFVPVDVTKAELMAMREKRLKKLLYPLTSVLDDSIGCALWFAARGSTTARVLLLGMGADEQFGGYSRHRVRYQREGLSGLQNEMDMELARISERNLGRDNRILSDHGIAARMPFLDENLVNFLASSVPIAVRTRLDMPRGLGDKILLRALAWKLGLRQTALEPKRAIQFGSRIAKLENAKEKGSDKAHRTS</sequence>
<dbReference type="SUPFAM" id="SSF56235">
    <property type="entry name" value="N-terminal nucleophile aminohydrolases (Ntn hydrolases)"/>
    <property type="match status" value="1"/>
</dbReference>
<evidence type="ECO:0000256" key="1">
    <source>
        <dbReference type="ARBA" id="ARBA00022605"/>
    </source>
</evidence>
<dbReference type="InterPro" id="IPR029055">
    <property type="entry name" value="Ntn_hydrolases_N"/>
</dbReference>
<dbReference type="Pfam" id="PF00733">
    <property type="entry name" value="Asn_synthase"/>
    <property type="match status" value="2"/>
</dbReference>
<protein>
    <recommendedName>
        <fullName evidence="4">Glutamine amidotransferase type-2 domain-containing protein</fullName>
    </recommendedName>
</protein>
<dbReference type="PANTHER" id="PTHR45937:SF1">
    <property type="entry name" value="ASPARAGINE SYNTHETASE DOMAIN-CONTAINING PROTEIN 1"/>
    <property type="match status" value="1"/>
</dbReference>